<evidence type="ECO:0000313" key="2">
    <source>
        <dbReference type="EMBL" id="GMH07473.1"/>
    </source>
</evidence>
<protein>
    <submittedName>
        <fullName evidence="2">Uncharacterized protein</fullName>
    </submittedName>
</protein>
<dbReference type="AlphaFoldDB" id="A0AAD3SAD8"/>
<feature type="transmembrane region" description="Helical" evidence="1">
    <location>
        <begin position="68"/>
        <end position="91"/>
    </location>
</feature>
<evidence type="ECO:0000313" key="3">
    <source>
        <dbReference type="Proteomes" id="UP001279734"/>
    </source>
</evidence>
<dbReference type="Proteomes" id="UP001279734">
    <property type="component" value="Unassembled WGS sequence"/>
</dbReference>
<dbReference type="EMBL" id="BSYO01000007">
    <property type="protein sequence ID" value="GMH07473.1"/>
    <property type="molecule type" value="Genomic_DNA"/>
</dbReference>
<organism evidence="2 3">
    <name type="scientific">Nepenthes gracilis</name>
    <name type="common">Slender pitcher plant</name>
    <dbReference type="NCBI Taxonomy" id="150966"/>
    <lineage>
        <taxon>Eukaryota</taxon>
        <taxon>Viridiplantae</taxon>
        <taxon>Streptophyta</taxon>
        <taxon>Embryophyta</taxon>
        <taxon>Tracheophyta</taxon>
        <taxon>Spermatophyta</taxon>
        <taxon>Magnoliopsida</taxon>
        <taxon>eudicotyledons</taxon>
        <taxon>Gunneridae</taxon>
        <taxon>Pentapetalae</taxon>
        <taxon>Caryophyllales</taxon>
        <taxon>Nepenthaceae</taxon>
        <taxon>Nepenthes</taxon>
    </lineage>
</organism>
<accession>A0AAD3SAD8</accession>
<keyword evidence="3" id="KW-1185">Reference proteome</keyword>
<gene>
    <name evidence="2" type="ORF">Nepgr_009313</name>
</gene>
<proteinExistence type="predicted"/>
<name>A0AAD3SAD8_NEPGR</name>
<keyword evidence="1" id="KW-0812">Transmembrane</keyword>
<sequence length="93" mass="10071">MAGRLDASIGSPLPISSHSLDSSLGLVAPSGCPVPSPYVTQPTWFCPERQAVLPLAVPFDGPSSFKRMIFPLSHLYVVLLACLYHLSLCYLRI</sequence>
<comment type="caution">
    <text evidence="2">The sequence shown here is derived from an EMBL/GenBank/DDBJ whole genome shotgun (WGS) entry which is preliminary data.</text>
</comment>
<keyword evidence="1" id="KW-0472">Membrane</keyword>
<reference evidence="2" key="1">
    <citation type="submission" date="2023-05" db="EMBL/GenBank/DDBJ databases">
        <title>Nepenthes gracilis genome sequencing.</title>
        <authorList>
            <person name="Fukushima K."/>
        </authorList>
    </citation>
    <scope>NUCLEOTIDE SEQUENCE</scope>
    <source>
        <strain evidence="2">SING2019-196</strain>
    </source>
</reference>
<keyword evidence="1" id="KW-1133">Transmembrane helix</keyword>
<evidence type="ECO:0000256" key="1">
    <source>
        <dbReference type="SAM" id="Phobius"/>
    </source>
</evidence>